<feature type="transmembrane region" description="Helical" evidence="2">
    <location>
        <begin position="121"/>
        <end position="141"/>
    </location>
</feature>
<dbReference type="Pfam" id="PF13432">
    <property type="entry name" value="TPR_16"/>
    <property type="match status" value="1"/>
</dbReference>
<keyword evidence="2" id="KW-1133">Transmembrane helix</keyword>
<protein>
    <submittedName>
        <fullName evidence="4">Tetratricopeptide TPR_1 repeat-containing protein</fullName>
    </submittedName>
</protein>
<evidence type="ECO:0000259" key="3">
    <source>
        <dbReference type="PROSITE" id="PS51781"/>
    </source>
</evidence>
<dbReference type="PROSITE" id="PS50005">
    <property type="entry name" value="TPR"/>
    <property type="match status" value="1"/>
</dbReference>
<keyword evidence="5" id="KW-1185">Reference proteome</keyword>
<dbReference type="eggNOG" id="COG0457">
    <property type="taxonomic scope" value="Bacteria"/>
</dbReference>
<evidence type="ECO:0000313" key="5">
    <source>
        <dbReference type="Proteomes" id="UP000002772"/>
    </source>
</evidence>
<dbReference type="PROSITE" id="PS50293">
    <property type="entry name" value="TPR_REGION"/>
    <property type="match status" value="1"/>
</dbReference>
<gene>
    <name evidence="4" type="ORF">Premu_2645</name>
</gene>
<dbReference type="SUPFAM" id="SSF48452">
    <property type="entry name" value="TPR-like"/>
    <property type="match status" value="1"/>
</dbReference>
<dbReference type="Gene3D" id="1.25.40.10">
    <property type="entry name" value="Tetratricopeptide repeat domain"/>
    <property type="match status" value="1"/>
</dbReference>
<accession>F8NBN7</accession>
<dbReference type="EMBL" id="GL945017">
    <property type="protein sequence ID" value="EGN57999.1"/>
    <property type="molecule type" value="Genomic_DNA"/>
</dbReference>
<keyword evidence="1" id="KW-0802">TPR repeat</keyword>
<dbReference type="SMART" id="SM00028">
    <property type="entry name" value="TPR"/>
    <property type="match status" value="1"/>
</dbReference>
<feature type="repeat" description="TPR" evidence="1">
    <location>
        <begin position="46"/>
        <end position="79"/>
    </location>
</feature>
<dbReference type="InterPro" id="IPR003646">
    <property type="entry name" value="SH3-like_bac-type"/>
</dbReference>
<feature type="transmembrane region" description="Helical" evidence="2">
    <location>
        <begin position="150"/>
        <end position="170"/>
    </location>
</feature>
<dbReference type="Gene3D" id="2.30.30.40">
    <property type="entry name" value="SH3 Domains"/>
    <property type="match status" value="1"/>
</dbReference>
<dbReference type="InterPro" id="IPR011990">
    <property type="entry name" value="TPR-like_helical_dom_sf"/>
</dbReference>
<reference evidence="5" key="1">
    <citation type="journal article" date="2011" name="Stand. Genomic Sci.">
        <title>Non-contiguous finished genome sequence of the opportunistic oral pathogen Prevotella multisaccharivorax type strain (PPPA20).</title>
        <authorList>
            <person name="Pati A."/>
            <person name="Gronow S."/>
            <person name="Lu M."/>
            <person name="Lapidus A."/>
            <person name="Nolan M."/>
            <person name="Lucas S."/>
            <person name="Hammon N."/>
            <person name="Deshpande S."/>
            <person name="Cheng J.F."/>
            <person name="Tapia R."/>
            <person name="Han C."/>
            <person name="Goodwin L."/>
            <person name="Pitluck S."/>
            <person name="Liolios K."/>
            <person name="Pagani I."/>
            <person name="Mavromatis K."/>
            <person name="Mikhailova N."/>
            <person name="Huntemann M."/>
            <person name="Chen A."/>
            <person name="Palaniappan K."/>
            <person name="Land M."/>
            <person name="Hauser L."/>
            <person name="Detter J.C."/>
            <person name="Brambilla E.M."/>
            <person name="Rohde M."/>
            <person name="Goker M."/>
            <person name="Woyke T."/>
            <person name="Bristow J."/>
            <person name="Eisen J.A."/>
            <person name="Markowitz V."/>
            <person name="Hugenholtz P."/>
            <person name="Kyrpides N.C."/>
            <person name="Klenk H.P."/>
            <person name="Ivanova N."/>
        </authorList>
    </citation>
    <scope>NUCLEOTIDE SEQUENCE [LARGE SCALE GENOMIC DNA]</scope>
    <source>
        <strain evidence="5">DSM 17128</strain>
    </source>
</reference>
<keyword evidence="2" id="KW-0812">Transmembrane</keyword>
<dbReference type="PROSITE" id="PS51781">
    <property type="entry name" value="SH3B"/>
    <property type="match status" value="1"/>
</dbReference>
<dbReference type="AlphaFoldDB" id="F8NBN7"/>
<proteinExistence type="predicted"/>
<feature type="domain" description="SH3b" evidence="3">
    <location>
        <begin position="179"/>
        <end position="242"/>
    </location>
</feature>
<dbReference type="STRING" id="688246.Premu_2645"/>
<sequence>MLLALVALPSFGSAISKRGADDNYRQGNYQQAIADYQALLRQGASAEVYFNLGNAYYRSDSLSKAILCYERAYRLSPSDDDVRFNLQFARSKTIDKITPQDDNFFTAVYRSIVTFCGVDSWALIGIVSIVMALLLMLAYLFASLLWMRKLGFFGSLAFLVVFVLSTVFAWQQKYWFEHSRGAIVMSSSIGVKQEPEDRAPDAFVLHEGTHVNIEDDGISGWKQVRTGDGREGWIKSGAIENI</sequence>
<evidence type="ECO:0000256" key="2">
    <source>
        <dbReference type="SAM" id="Phobius"/>
    </source>
</evidence>
<evidence type="ECO:0000313" key="4">
    <source>
        <dbReference type="EMBL" id="EGN57999.1"/>
    </source>
</evidence>
<dbReference type="InterPro" id="IPR019734">
    <property type="entry name" value="TPR_rpt"/>
</dbReference>
<dbReference type="HOGENOM" id="CLU_080147_0_0_10"/>
<evidence type="ECO:0000256" key="1">
    <source>
        <dbReference type="PROSITE-ProRule" id="PRU00339"/>
    </source>
</evidence>
<keyword evidence="2" id="KW-0472">Membrane</keyword>
<dbReference type="Proteomes" id="UP000002772">
    <property type="component" value="Unassembled WGS sequence"/>
</dbReference>
<name>F8NBN7_9BACT</name>
<organism evidence="4 5">
    <name type="scientific">Hallella multisaccharivorax DSM 17128</name>
    <dbReference type="NCBI Taxonomy" id="688246"/>
    <lineage>
        <taxon>Bacteria</taxon>
        <taxon>Pseudomonadati</taxon>
        <taxon>Bacteroidota</taxon>
        <taxon>Bacteroidia</taxon>
        <taxon>Bacteroidales</taxon>
        <taxon>Prevotellaceae</taxon>
        <taxon>Hallella</taxon>
    </lineage>
</organism>